<gene>
    <name evidence="1" type="ORF">NYO99_12890</name>
</gene>
<evidence type="ECO:0000313" key="2">
    <source>
        <dbReference type="Proteomes" id="UP001076464"/>
    </source>
</evidence>
<dbReference type="EMBL" id="JAPPUY010000003">
    <property type="protein sequence ID" value="MCY4745873.1"/>
    <property type="molecule type" value="Genomic_DNA"/>
</dbReference>
<protein>
    <submittedName>
        <fullName evidence="1">PEP-CTERM sorting domain-containing protein</fullName>
    </submittedName>
</protein>
<keyword evidence="2" id="KW-1185">Reference proteome</keyword>
<dbReference type="Proteomes" id="UP001076464">
    <property type="component" value="Unassembled WGS sequence"/>
</dbReference>
<comment type="caution">
    <text evidence="1">The sequence shown here is derived from an EMBL/GenBank/DDBJ whole genome shotgun (WGS) entry which is preliminary data.</text>
</comment>
<accession>A0ACC6CBS2</accession>
<proteinExistence type="predicted"/>
<name>A0ACC6CBS2_9BURK</name>
<evidence type="ECO:0000313" key="1">
    <source>
        <dbReference type="EMBL" id="MCY4745873.1"/>
    </source>
</evidence>
<sequence>MCSAALLGLAVSAQADVTFAYGVTAEDQLNRVGVYLYPPVQTEGVLSTGGPLVAQAGQVSAQVNAWADVRTGMFKAMTRVDINPVGQKPTDIAEAYARLDVTDTLVFKGPGATATAEFRLSYDTHFSGLGFEAFAREGALSHFQQLDSFRTLTLSYDIENPDYDPGAVCTDFGSDGVYCPPEAQRYLTIEKSAGKSLFREVALGGPTGIYTNGDADNGHYSGTEVLTLEVPTGVEVRLSYTAYSGARCFHLASCALVNDATHSDYLALLAPQGFSSASGYAYLGVAAAVPEPATVWMGLAGLGLVAGVLRRQRR</sequence>
<reference evidence="1" key="1">
    <citation type="submission" date="2022-08" db="EMBL/GenBank/DDBJ databases">
        <title>Genome sequencing of Pelomonas sp. UHG3.</title>
        <authorList>
            <person name="So Y."/>
        </authorList>
    </citation>
    <scope>NUCLEOTIDE SEQUENCE</scope>
    <source>
        <strain evidence="1">UHG3</strain>
    </source>
</reference>
<organism evidence="1 2">
    <name type="scientific">Roseateles hydrophilus</name>
    <dbReference type="NCBI Taxonomy" id="2975054"/>
    <lineage>
        <taxon>Bacteria</taxon>
        <taxon>Pseudomonadati</taxon>
        <taxon>Pseudomonadota</taxon>
        <taxon>Betaproteobacteria</taxon>
        <taxon>Burkholderiales</taxon>
        <taxon>Sphaerotilaceae</taxon>
        <taxon>Roseateles</taxon>
    </lineage>
</organism>